<dbReference type="EMBL" id="JANLCM010000002">
    <property type="protein sequence ID" value="MCS5718761.1"/>
    <property type="molecule type" value="Genomic_DNA"/>
</dbReference>
<dbReference type="Pfam" id="PF25355">
    <property type="entry name" value="DUF7882"/>
    <property type="match status" value="1"/>
</dbReference>
<dbReference type="RefSeq" id="WP_259508020.1">
    <property type="nucleotide sequence ID" value="NZ_JANLCM010000002.1"/>
</dbReference>
<feature type="domain" description="DUF7882" evidence="1">
    <location>
        <begin position="1"/>
        <end position="97"/>
    </location>
</feature>
<organism evidence="2 3">
    <name type="scientific">Herbiconiux aconitum</name>
    <dbReference type="NCBI Taxonomy" id="2970913"/>
    <lineage>
        <taxon>Bacteria</taxon>
        <taxon>Bacillati</taxon>
        <taxon>Actinomycetota</taxon>
        <taxon>Actinomycetes</taxon>
        <taxon>Micrococcales</taxon>
        <taxon>Microbacteriaceae</taxon>
        <taxon>Herbiconiux</taxon>
    </lineage>
</organism>
<accession>A0ABT2GRL0</accession>
<evidence type="ECO:0000313" key="2">
    <source>
        <dbReference type="EMBL" id="MCS5718761.1"/>
    </source>
</evidence>
<keyword evidence="3" id="KW-1185">Reference proteome</keyword>
<name>A0ABT2GRL0_9MICO</name>
<dbReference type="InterPro" id="IPR057204">
    <property type="entry name" value="DUF7882"/>
</dbReference>
<protein>
    <submittedName>
        <fullName evidence="2">ATP-dependent DNA ligase</fullName>
    </submittedName>
</protein>
<evidence type="ECO:0000259" key="1">
    <source>
        <dbReference type="Pfam" id="PF25355"/>
    </source>
</evidence>
<dbReference type="Proteomes" id="UP001165584">
    <property type="component" value="Unassembled WGS sequence"/>
</dbReference>
<dbReference type="GO" id="GO:0016874">
    <property type="term" value="F:ligase activity"/>
    <property type="evidence" value="ECO:0007669"/>
    <property type="project" value="UniProtKB-KW"/>
</dbReference>
<keyword evidence="2" id="KW-0436">Ligase</keyword>
<sequence>MGTLHYGQSGFSIEIDDRALAHLKVVILTLLRNGQSIAFSFAHPTSEGSGRETIWITPTSDIRFHFLGSRAPQLNRAWIDAMLSRADGSTGLQLIPEGADLRRLVSVAS</sequence>
<reference evidence="2" key="1">
    <citation type="submission" date="2022-08" db="EMBL/GenBank/DDBJ databases">
        <authorList>
            <person name="Deng Y."/>
            <person name="Han X.-F."/>
            <person name="Zhang Y.-Q."/>
        </authorList>
    </citation>
    <scope>NUCLEOTIDE SEQUENCE</scope>
    <source>
        <strain evidence="2">CPCC 205763</strain>
    </source>
</reference>
<proteinExistence type="predicted"/>
<evidence type="ECO:0000313" key="3">
    <source>
        <dbReference type="Proteomes" id="UP001165584"/>
    </source>
</evidence>
<comment type="caution">
    <text evidence="2">The sequence shown here is derived from an EMBL/GenBank/DDBJ whole genome shotgun (WGS) entry which is preliminary data.</text>
</comment>
<gene>
    <name evidence="2" type="ORF">N1027_11515</name>
</gene>